<dbReference type="InterPro" id="IPR013752">
    <property type="entry name" value="KPA_reductase"/>
</dbReference>
<evidence type="ECO:0000256" key="5">
    <source>
        <dbReference type="ARBA" id="ARBA00032024"/>
    </source>
</evidence>
<dbReference type="Gene3D" id="3.40.50.720">
    <property type="entry name" value="NAD(P)-binding Rossmann-like Domain"/>
    <property type="match status" value="1"/>
</dbReference>
<sequence length="354" mass="39445">MTPIQKIAEPLKVHILGAGALGSLVAHDLKMFQQQRPVLPALLLRPNKSSIKDRFIRVKSPDHVHRAKDSSVEVPVDKAKDLQGNSIENLIITTKCFQTEAALQPYIENLSSKSNVLILQNGMGMPDFLTKRFWVNSSNCPKFFEAITTHGVYVDEHGVVNHASKGTLQISSNNGLATNELPEMIRAILNTPSLNAEYVEYHDFILLQMQKLVINCCINPLSAIFDVPNGNLLYGEDTIKLWKSIITECLEIFHVEYPILEEIPQSRAFLSESRLLDIVTSVCRSTALNSSSMRQDVRNLRNTEIDNLNGYISFLGKKHNKATFTNSMITSMVKTKLGIDRGVDKAAADAILSL</sequence>
<comment type="similarity">
    <text evidence="1">Belongs to the ketopantoate reductase family.</text>
</comment>
<proteinExistence type="inferred from homology"/>
<dbReference type="InterPro" id="IPR008927">
    <property type="entry name" value="6-PGluconate_DH-like_C_sf"/>
</dbReference>
<keyword evidence="3" id="KW-0521">NADP</keyword>
<comment type="caution">
    <text evidence="8">The sequence shown here is derived from an EMBL/GenBank/DDBJ whole genome shotgun (WGS) entry which is preliminary data.</text>
</comment>
<dbReference type="GO" id="GO:0015940">
    <property type="term" value="P:pantothenate biosynthetic process"/>
    <property type="evidence" value="ECO:0007669"/>
    <property type="project" value="InterPro"/>
</dbReference>
<accession>A0AAD5BJB0</accession>
<dbReference type="EMBL" id="JAIHNG010000015">
    <property type="protein sequence ID" value="KAI5968182.1"/>
    <property type="molecule type" value="Genomic_DNA"/>
</dbReference>
<evidence type="ECO:0000313" key="9">
    <source>
        <dbReference type="Proteomes" id="UP001204833"/>
    </source>
</evidence>
<keyword evidence="9" id="KW-1185">Reference proteome</keyword>
<dbReference type="Pfam" id="PF02558">
    <property type="entry name" value="ApbA"/>
    <property type="match status" value="1"/>
</dbReference>
<evidence type="ECO:0000259" key="6">
    <source>
        <dbReference type="Pfam" id="PF02558"/>
    </source>
</evidence>
<dbReference type="InterPro" id="IPR036291">
    <property type="entry name" value="NAD(P)-bd_dom_sf"/>
</dbReference>
<evidence type="ECO:0000259" key="7">
    <source>
        <dbReference type="Pfam" id="PF08546"/>
    </source>
</evidence>
<dbReference type="InterPro" id="IPR050838">
    <property type="entry name" value="Ketopantoate_reductase"/>
</dbReference>
<protein>
    <recommendedName>
        <fullName evidence="2">2-dehydropantoate 2-reductase</fullName>
        <ecNumber evidence="2">1.1.1.169</ecNumber>
    </recommendedName>
    <alternativeName>
        <fullName evidence="5">Ketopantoate reductase</fullName>
    </alternativeName>
</protein>
<dbReference type="RefSeq" id="XP_051611257.1">
    <property type="nucleotide sequence ID" value="XM_051751608.1"/>
</dbReference>
<name>A0AAD5BJB0_9ASCO</name>
<dbReference type="InterPro" id="IPR013328">
    <property type="entry name" value="6PGD_dom2"/>
</dbReference>
<dbReference type="SUPFAM" id="SSF51735">
    <property type="entry name" value="NAD(P)-binding Rossmann-fold domains"/>
    <property type="match status" value="1"/>
</dbReference>
<dbReference type="Gene3D" id="1.10.1040.10">
    <property type="entry name" value="N-(1-d-carboxylethyl)-l-norvaline Dehydrogenase, domain 2"/>
    <property type="match status" value="1"/>
</dbReference>
<dbReference type="AlphaFoldDB" id="A0AAD5BJB0"/>
<dbReference type="GO" id="GO:0008677">
    <property type="term" value="F:2-dehydropantoate 2-reductase activity"/>
    <property type="evidence" value="ECO:0007669"/>
    <property type="project" value="UniProtKB-EC"/>
</dbReference>
<dbReference type="GeneID" id="76148291"/>
<evidence type="ECO:0000313" key="8">
    <source>
        <dbReference type="EMBL" id="KAI5968182.1"/>
    </source>
</evidence>
<dbReference type="EC" id="1.1.1.169" evidence="2"/>
<gene>
    <name evidence="8" type="ORF">KGF57_000231</name>
</gene>
<evidence type="ECO:0000256" key="2">
    <source>
        <dbReference type="ARBA" id="ARBA00013014"/>
    </source>
</evidence>
<reference evidence="8 9" key="1">
    <citation type="journal article" date="2022" name="DNA Res.">
        <title>Genome analysis of five recently described species of the CUG-Ser clade uncovers Candida theae as a new hybrid lineage with pathogenic potential in the Candida parapsilosis species complex.</title>
        <authorList>
            <person name="Mixao V."/>
            <person name="Del Olmo V."/>
            <person name="Hegedusova E."/>
            <person name="Saus E."/>
            <person name="Pryszcz L."/>
            <person name="Cillingova A."/>
            <person name="Nosek J."/>
            <person name="Gabaldon T."/>
        </authorList>
    </citation>
    <scope>NUCLEOTIDE SEQUENCE [LARGE SCALE GENOMIC DNA]</scope>
    <source>
        <strain evidence="8 9">CBS 12239</strain>
    </source>
</reference>
<dbReference type="GO" id="GO:0005739">
    <property type="term" value="C:mitochondrion"/>
    <property type="evidence" value="ECO:0007669"/>
    <property type="project" value="TreeGrafter"/>
</dbReference>
<dbReference type="PANTHER" id="PTHR43765:SF2">
    <property type="entry name" value="2-DEHYDROPANTOATE 2-REDUCTASE"/>
    <property type="match status" value="1"/>
</dbReference>
<feature type="domain" description="Ketopantoate reductase C-terminal" evidence="7">
    <location>
        <begin position="204"/>
        <end position="336"/>
    </location>
</feature>
<dbReference type="SUPFAM" id="SSF48179">
    <property type="entry name" value="6-phosphogluconate dehydrogenase C-terminal domain-like"/>
    <property type="match status" value="1"/>
</dbReference>
<feature type="domain" description="Ketopantoate reductase N-terminal" evidence="6">
    <location>
        <begin position="13"/>
        <end position="173"/>
    </location>
</feature>
<evidence type="ECO:0000256" key="4">
    <source>
        <dbReference type="ARBA" id="ARBA00023002"/>
    </source>
</evidence>
<dbReference type="PANTHER" id="PTHR43765">
    <property type="entry name" value="2-DEHYDROPANTOATE 2-REDUCTASE-RELATED"/>
    <property type="match status" value="1"/>
</dbReference>
<evidence type="ECO:0000256" key="3">
    <source>
        <dbReference type="ARBA" id="ARBA00022857"/>
    </source>
</evidence>
<evidence type="ECO:0000256" key="1">
    <source>
        <dbReference type="ARBA" id="ARBA00007870"/>
    </source>
</evidence>
<dbReference type="GO" id="GO:0050661">
    <property type="term" value="F:NADP binding"/>
    <property type="evidence" value="ECO:0007669"/>
    <property type="project" value="TreeGrafter"/>
</dbReference>
<dbReference type="Proteomes" id="UP001204833">
    <property type="component" value="Unassembled WGS sequence"/>
</dbReference>
<organism evidence="8 9">
    <name type="scientific">Candida theae</name>
    <dbReference type="NCBI Taxonomy" id="1198502"/>
    <lineage>
        <taxon>Eukaryota</taxon>
        <taxon>Fungi</taxon>
        <taxon>Dikarya</taxon>
        <taxon>Ascomycota</taxon>
        <taxon>Saccharomycotina</taxon>
        <taxon>Pichiomycetes</taxon>
        <taxon>Debaryomycetaceae</taxon>
        <taxon>Candida/Lodderomyces clade</taxon>
        <taxon>Candida</taxon>
    </lineage>
</organism>
<keyword evidence="4" id="KW-0560">Oxidoreductase</keyword>
<dbReference type="Pfam" id="PF08546">
    <property type="entry name" value="ApbA_C"/>
    <property type="match status" value="1"/>
</dbReference>
<dbReference type="InterPro" id="IPR003710">
    <property type="entry name" value="ApbA"/>
</dbReference>
<dbReference type="NCBIfam" id="TIGR00745">
    <property type="entry name" value="apbA_panE"/>
    <property type="match status" value="1"/>
</dbReference>
<dbReference type="InterPro" id="IPR013332">
    <property type="entry name" value="KPR_N"/>
</dbReference>